<evidence type="ECO:0000313" key="5">
    <source>
        <dbReference type="Proteomes" id="UP000053860"/>
    </source>
</evidence>
<gene>
    <name evidence="4" type="ORF">XD92_0607</name>
</gene>
<evidence type="ECO:0000256" key="2">
    <source>
        <dbReference type="SAM" id="SignalP"/>
    </source>
</evidence>
<feature type="chain" id="PRO_5007150958" description="Outer membrane protein beta-barrel domain-containing protein" evidence="2">
    <location>
        <begin position="21"/>
        <end position="165"/>
    </location>
</feature>
<accession>A0A117M0R3</accession>
<reference evidence="5" key="1">
    <citation type="journal article" date="2015" name="MBio">
        <title>Genome-Resolved Metagenomic Analysis Reveals Roles for Candidate Phyla and Other Microbial Community Members in Biogeochemical Transformations in Oil Reservoirs.</title>
        <authorList>
            <person name="Hu P."/>
            <person name="Tom L."/>
            <person name="Singh A."/>
            <person name="Thomas B.C."/>
            <person name="Baker B.J."/>
            <person name="Piceno Y.M."/>
            <person name="Andersen G.L."/>
            <person name="Banfield J.F."/>
        </authorList>
    </citation>
    <scope>NUCLEOTIDE SEQUENCE [LARGE SCALE GENOMIC DNA]</scope>
</reference>
<dbReference type="EMBL" id="LGGN01000089">
    <property type="protein sequence ID" value="KUK77979.1"/>
    <property type="molecule type" value="Genomic_DNA"/>
</dbReference>
<evidence type="ECO:0000259" key="3">
    <source>
        <dbReference type="Pfam" id="PF13505"/>
    </source>
</evidence>
<name>A0A117M0R3_9BACT</name>
<comment type="caution">
    <text evidence="4">The sequence shown here is derived from an EMBL/GenBank/DDBJ whole genome shotgun (WGS) entry which is preliminary data.</text>
</comment>
<dbReference type="Gene3D" id="2.40.160.20">
    <property type="match status" value="1"/>
</dbReference>
<protein>
    <recommendedName>
        <fullName evidence="3">Outer membrane protein beta-barrel domain-containing protein</fullName>
    </recommendedName>
</protein>
<keyword evidence="1 2" id="KW-0732">Signal</keyword>
<dbReference type="InterPro" id="IPR027385">
    <property type="entry name" value="Beta-barrel_OMP"/>
</dbReference>
<evidence type="ECO:0000313" key="4">
    <source>
        <dbReference type="EMBL" id="KUK77979.1"/>
    </source>
</evidence>
<feature type="domain" description="Outer membrane protein beta-barrel" evidence="3">
    <location>
        <begin position="6"/>
        <end position="164"/>
    </location>
</feature>
<dbReference type="SUPFAM" id="SSF56925">
    <property type="entry name" value="OMPA-like"/>
    <property type="match status" value="1"/>
</dbReference>
<evidence type="ECO:0000256" key="1">
    <source>
        <dbReference type="ARBA" id="ARBA00022729"/>
    </source>
</evidence>
<sequence length="165" mass="18641">MVKRLVLLFSLICSISTLHAQFEGTWGVGVHAGYASAAERPGAGVHLHYYLTNNLRFVPSYTHFLERKGEQLWMAETDLHYILPLSYAASLYPLAGVHYSNWHHDPTAAGAVTMEEHTNHRLGASLGLGFQHDIGYRVRANLELKYQFINDYSQLLLTAGFGFWF</sequence>
<dbReference type="AlphaFoldDB" id="A0A117M0R3"/>
<dbReference type="Pfam" id="PF13505">
    <property type="entry name" value="OMP_b-brl"/>
    <property type="match status" value="1"/>
</dbReference>
<feature type="signal peptide" evidence="2">
    <location>
        <begin position="1"/>
        <end position="20"/>
    </location>
</feature>
<organism evidence="4 5">
    <name type="scientific">Proteiniphilum acetatigenes</name>
    <dbReference type="NCBI Taxonomy" id="294710"/>
    <lineage>
        <taxon>Bacteria</taxon>
        <taxon>Pseudomonadati</taxon>
        <taxon>Bacteroidota</taxon>
        <taxon>Bacteroidia</taxon>
        <taxon>Bacteroidales</taxon>
        <taxon>Dysgonomonadaceae</taxon>
        <taxon>Proteiniphilum</taxon>
    </lineage>
</organism>
<dbReference type="Proteomes" id="UP000053860">
    <property type="component" value="Unassembled WGS sequence"/>
</dbReference>
<proteinExistence type="predicted"/>
<dbReference type="InterPro" id="IPR011250">
    <property type="entry name" value="OMP/PagP_B-barrel"/>
</dbReference>